<keyword evidence="2" id="KW-1185">Reference proteome</keyword>
<comment type="caution">
    <text evidence="1">The sequence shown here is derived from an EMBL/GenBank/DDBJ whole genome shotgun (WGS) entry which is preliminary data.</text>
</comment>
<accession>A0AAW5QT85</accession>
<dbReference type="EMBL" id="JALIDZ010000002">
    <property type="protein sequence ID" value="MCT8970878.1"/>
    <property type="molecule type" value="Genomic_DNA"/>
</dbReference>
<proteinExistence type="predicted"/>
<organism evidence="1 2">
    <name type="scientific">Microbaculum marinisediminis</name>
    <dbReference type="NCBI Taxonomy" id="2931392"/>
    <lineage>
        <taxon>Bacteria</taxon>
        <taxon>Pseudomonadati</taxon>
        <taxon>Pseudomonadota</taxon>
        <taxon>Alphaproteobacteria</taxon>
        <taxon>Hyphomicrobiales</taxon>
        <taxon>Tepidamorphaceae</taxon>
        <taxon>Microbaculum</taxon>
    </lineage>
</organism>
<protein>
    <submittedName>
        <fullName evidence="1">Uncharacterized protein</fullName>
    </submittedName>
</protein>
<dbReference type="AlphaFoldDB" id="A0AAW5QT85"/>
<evidence type="ECO:0000313" key="1">
    <source>
        <dbReference type="EMBL" id="MCT8970878.1"/>
    </source>
</evidence>
<evidence type="ECO:0000313" key="2">
    <source>
        <dbReference type="Proteomes" id="UP001320898"/>
    </source>
</evidence>
<gene>
    <name evidence="1" type="ORF">MUB46_03300</name>
</gene>
<dbReference type="Proteomes" id="UP001320898">
    <property type="component" value="Unassembled WGS sequence"/>
</dbReference>
<sequence>MPTLNIEGVGRVTVDENFATLPPDEQERVIGDIVSQTGSGGDSANDVTALAAGEYIEGIPIVGPYIRGGADRLGAGIRSAIYDTDYEDELAFIQGRNADLEESHPNLATGANIVGGVVGIAPAVMAAPAAFGAGGGSLLARSGAGALSGGAIGGADAAVRSDGDIGETAQGALFGGALGGVSPLAGDLISGGYNRVMNWFQGPSRAQANFGRAAQADDVAGDMADRLAALGDDAMPMDLGPNLQQQAGALAATPGPGQQTIRSAVRARNAGATGRITGALDDTFGPARDPGMIDDAIRIRQRALGPDYEDAFLNARRVDTSPIAQNLDAMKTRLRGDAQRAIGRVRDMLNITGTDQLDPNPRTLFETRHAIDAMMDTADRNTAPALTIARQQIDRELTRAVPGIKAVDARHAELARQSEALALGQRVLEAGKTAPRPTTFADDFASRTPRQQVRMRQGARAEIDRIVGNNANDRVALNKILKGEGDWNRDRLVTLFGAKKADRILGVMDREARYYGTSQTVTQNSQTAARQAGQAEIGTPGGFPEPPQTIWGTVIKGGQKLVGALRNETRTASNAELADLLAARDPRTVTAAIRAVQAAQRRGDITQAVARETLQALGIGVVPAASGASSMPRNVQP</sequence>
<dbReference type="RefSeq" id="WP_261614456.1">
    <property type="nucleotide sequence ID" value="NZ_JALIDZ010000002.1"/>
</dbReference>
<name>A0AAW5QT85_9HYPH</name>
<reference evidence="1 2" key="1">
    <citation type="submission" date="2022-04" db="EMBL/GenBank/DDBJ databases">
        <authorList>
            <person name="Ye Y.-Q."/>
            <person name="Du Z.-J."/>
        </authorList>
    </citation>
    <scope>NUCLEOTIDE SEQUENCE [LARGE SCALE GENOMIC DNA]</scope>
    <source>
        <strain evidence="1 2">A6E488</strain>
    </source>
</reference>